<reference evidence="7" key="1">
    <citation type="journal article" date="2020" name="Stud. Mycol.">
        <title>101 Dothideomycetes genomes: a test case for predicting lifestyles and emergence of pathogens.</title>
        <authorList>
            <person name="Haridas S."/>
            <person name="Albert R."/>
            <person name="Binder M."/>
            <person name="Bloem J."/>
            <person name="Labutti K."/>
            <person name="Salamov A."/>
            <person name="Andreopoulos B."/>
            <person name="Baker S."/>
            <person name="Barry K."/>
            <person name="Bills G."/>
            <person name="Bluhm B."/>
            <person name="Cannon C."/>
            <person name="Castanera R."/>
            <person name="Culley D."/>
            <person name="Daum C."/>
            <person name="Ezra D."/>
            <person name="Gonzalez J."/>
            <person name="Henrissat B."/>
            <person name="Kuo A."/>
            <person name="Liang C."/>
            <person name="Lipzen A."/>
            <person name="Lutzoni F."/>
            <person name="Magnuson J."/>
            <person name="Mondo S."/>
            <person name="Nolan M."/>
            <person name="Ohm R."/>
            <person name="Pangilinan J."/>
            <person name="Park H.-J."/>
            <person name="Ramirez L."/>
            <person name="Alfaro M."/>
            <person name="Sun H."/>
            <person name="Tritt A."/>
            <person name="Yoshinaga Y."/>
            <person name="Zwiers L.-H."/>
            <person name="Turgeon B."/>
            <person name="Goodwin S."/>
            <person name="Spatafora J."/>
            <person name="Crous P."/>
            <person name="Grigoriev I."/>
        </authorList>
    </citation>
    <scope>NUCLEOTIDE SEQUENCE</scope>
    <source>
        <strain evidence="7">CBS 113818</strain>
    </source>
</reference>
<comment type="similarity">
    <text evidence="2">Belongs to the RNase PH family.</text>
</comment>
<keyword evidence="4" id="KW-0271">Exosome</keyword>
<dbReference type="PANTHER" id="PTHR11953:SF1">
    <property type="entry name" value="EXOSOME COMPLEX COMPONENT RRP46"/>
    <property type="match status" value="1"/>
</dbReference>
<dbReference type="SUPFAM" id="SSF55666">
    <property type="entry name" value="Ribonuclease PH domain 2-like"/>
    <property type="match status" value="1"/>
</dbReference>
<dbReference type="Proteomes" id="UP000799424">
    <property type="component" value="Unassembled WGS sequence"/>
</dbReference>
<dbReference type="GO" id="GO:0071028">
    <property type="term" value="P:nuclear mRNA surveillance"/>
    <property type="evidence" value="ECO:0007669"/>
    <property type="project" value="TreeGrafter"/>
</dbReference>
<sequence length="249" mass="27158">MAVPEVTLTHLNRADGSATYTHNGYSIIGAVNGPIEVSRRDEMPEEATLEVNVRPAVGVGSPKERHLESLLHNTLRSIILTRMMPRTLVQITLQVRSLPEEDEATGVNSTLTILPHLLHTSLLALLSASIPLLTTLTSLLIAVPTSSAPIISPTSTELLRAGPLQAVHVFAFAGDRRLLLNESDGAFSYDEWEEACEMAEEVCCSGGEGGVKLEGEGMDVDAQDGNLEEWLRGVVRRKVDWEQRWKKGT</sequence>
<dbReference type="GO" id="GO:0000176">
    <property type="term" value="C:nuclear exosome (RNase complex)"/>
    <property type="evidence" value="ECO:0007669"/>
    <property type="project" value="TreeGrafter"/>
</dbReference>
<feature type="domain" description="Exoribonuclease phosphorolytic" evidence="6">
    <location>
        <begin position="6"/>
        <end position="131"/>
    </location>
</feature>
<keyword evidence="5" id="KW-0539">Nucleus</keyword>
<keyword evidence="8" id="KW-1185">Reference proteome</keyword>
<dbReference type="OrthoDB" id="27298at2759"/>
<accession>A0A6A6ZYF3</accession>
<evidence type="ECO:0000256" key="4">
    <source>
        <dbReference type="ARBA" id="ARBA00022835"/>
    </source>
</evidence>
<dbReference type="InterPro" id="IPR001247">
    <property type="entry name" value="ExoRNase_PH_dom1"/>
</dbReference>
<dbReference type="SUPFAM" id="SSF54211">
    <property type="entry name" value="Ribosomal protein S5 domain 2-like"/>
    <property type="match status" value="1"/>
</dbReference>
<proteinExistence type="inferred from homology"/>
<dbReference type="Pfam" id="PF01138">
    <property type="entry name" value="RNase_PH"/>
    <property type="match status" value="1"/>
</dbReference>
<evidence type="ECO:0000256" key="2">
    <source>
        <dbReference type="ARBA" id="ARBA00006678"/>
    </source>
</evidence>
<evidence type="ECO:0000313" key="8">
    <source>
        <dbReference type="Proteomes" id="UP000799424"/>
    </source>
</evidence>
<name>A0A6A6ZYF3_9PLEO</name>
<dbReference type="GO" id="GO:0034475">
    <property type="term" value="P:U4 snRNA 3'-end processing"/>
    <property type="evidence" value="ECO:0007669"/>
    <property type="project" value="TreeGrafter"/>
</dbReference>
<protein>
    <recommendedName>
        <fullName evidence="6">Exoribonuclease phosphorolytic domain-containing protein</fullName>
    </recommendedName>
</protein>
<dbReference type="PANTHER" id="PTHR11953">
    <property type="entry name" value="EXOSOME COMPLEX COMPONENT"/>
    <property type="match status" value="1"/>
</dbReference>
<evidence type="ECO:0000256" key="1">
    <source>
        <dbReference type="ARBA" id="ARBA00004123"/>
    </source>
</evidence>
<comment type="subcellular location">
    <subcellularLocation>
        <location evidence="1">Nucleus</location>
    </subcellularLocation>
</comment>
<dbReference type="InterPro" id="IPR027408">
    <property type="entry name" value="PNPase/RNase_PH_dom_sf"/>
</dbReference>
<evidence type="ECO:0000313" key="7">
    <source>
        <dbReference type="EMBL" id="KAF2826031.1"/>
    </source>
</evidence>
<dbReference type="Gene3D" id="3.30.230.70">
    <property type="entry name" value="GHMP Kinase, N-terminal domain"/>
    <property type="match status" value="1"/>
</dbReference>
<organism evidence="7 8">
    <name type="scientific">Ophiobolus disseminans</name>
    <dbReference type="NCBI Taxonomy" id="1469910"/>
    <lineage>
        <taxon>Eukaryota</taxon>
        <taxon>Fungi</taxon>
        <taxon>Dikarya</taxon>
        <taxon>Ascomycota</taxon>
        <taxon>Pezizomycotina</taxon>
        <taxon>Dothideomycetes</taxon>
        <taxon>Pleosporomycetidae</taxon>
        <taxon>Pleosporales</taxon>
        <taxon>Pleosporineae</taxon>
        <taxon>Phaeosphaeriaceae</taxon>
        <taxon>Ophiobolus</taxon>
    </lineage>
</organism>
<dbReference type="GO" id="GO:0000177">
    <property type="term" value="C:cytoplasmic exosome (RNase complex)"/>
    <property type="evidence" value="ECO:0007669"/>
    <property type="project" value="TreeGrafter"/>
</dbReference>
<dbReference type="GO" id="GO:0005730">
    <property type="term" value="C:nucleolus"/>
    <property type="evidence" value="ECO:0007669"/>
    <property type="project" value="TreeGrafter"/>
</dbReference>
<dbReference type="InterPro" id="IPR036345">
    <property type="entry name" value="ExoRNase_PH_dom2_sf"/>
</dbReference>
<dbReference type="InterPro" id="IPR020568">
    <property type="entry name" value="Ribosomal_Su5_D2-typ_SF"/>
</dbReference>
<evidence type="ECO:0000256" key="5">
    <source>
        <dbReference type="ARBA" id="ARBA00023242"/>
    </source>
</evidence>
<evidence type="ECO:0000256" key="3">
    <source>
        <dbReference type="ARBA" id="ARBA00022552"/>
    </source>
</evidence>
<dbReference type="GO" id="GO:0016075">
    <property type="term" value="P:rRNA catabolic process"/>
    <property type="evidence" value="ECO:0007669"/>
    <property type="project" value="TreeGrafter"/>
</dbReference>
<gene>
    <name evidence="7" type="ORF">CC86DRAFT_394801</name>
</gene>
<dbReference type="EMBL" id="MU006227">
    <property type="protein sequence ID" value="KAF2826031.1"/>
    <property type="molecule type" value="Genomic_DNA"/>
</dbReference>
<dbReference type="InterPro" id="IPR050080">
    <property type="entry name" value="RNase_PH"/>
</dbReference>
<keyword evidence="3" id="KW-0698">rRNA processing</keyword>
<dbReference type="GO" id="GO:0071051">
    <property type="term" value="P:poly(A)-dependent snoRNA 3'-end processing"/>
    <property type="evidence" value="ECO:0007669"/>
    <property type="project" value="TreeGrafter"/>
</dbReference>
<dbReference type="GO" id="GO:0003723">
    <property type="term" value="F:RNA binding"/>
    <property type="evidence" value="ECO:0007669"/>
    <property type="project" value="TreeGrafter"/>
</dbReference>
<evidence type="ECO:0000259" key="6">
    <source>
        <dbReference type="Pfam" id="PF01138"/>
    </source>
</evidence>
<dbReference type="AlphaFoldDB" id="A0A6A6ZYF3"/>
<dbReference type="GO" id="GO:0006364">
    <property type="term" value="P:rRNA processing"/>
    <property type="evidence" value="ECO:0007669"/>
    <property type="project" value="UniProtKB-KW"/>
</dbReference>